<dbReference type="Proteomes" id="UP000184396">
    <property type="component" value="Unassembled WGS sequence"/>
</dbReference>
<accession>A0A1M6FBD4</accession>
<dbReference type="AlphaFoldDB" id="A0A1M6FBD4"/>
<name>A0A1M6FBD4_9FLAO</name>
<protein>
    <submittedName>
        <fullName evidence="1">Uncharacterized protein</fullName>
    </submittedName>
</protein>
<evidence type="ECO:0000313" key="2">
    <source>
        <dbReference type="Proteomes" id="UP000184396"/>
    </source>
</evidence>
<dbReference type="STRING" id="1178825.SAMN05216261_2301"/>
<sequence>MTDKNREYDFEEWISLSENDKGKIINEYWNPYKPEIGKKTREQIIEKLKEKISDQIDYCEFRYFGFYASAIFIIPNNSKTRIPTSFAGLTINKGKIKQKVESDLWKVKWNYSGTEELKINKSTVANNV</sequence>
<dbReference type="RefSeq" id="WP_019387816.1">
    <property type="nucleotide sequence ID" value="NZ_ALIH01000007.1"/>
</dbReference>
<dbReference type="eggNOG" id="ENOG502ZUBZ">
    <property type="taxonomic scope" value="Bacteria"/>
</dbReference>
<proteinExistence type="predicted"/>
<dbReference type="EMBL" id="FQYK01000005">
    <property type="protein sequence ID" value="SHI95054.1"/>
    <property type="molecule type" value="Genomic_DNA"/>
</dbReference>
<keyword evidence="2" id="KW-1185">Reference proteome</keyword>
<evidence type="ECO:0000313" key="1">
    <source>
        <dbReference type="EMBL" id="SHI95054.1"/>
    </source>
</evidence>
<gene>
    <name evidence="1" type="ORF">SAMN05216261_2301</name>
</gene>
<dbReference type="OrthoDB" id="1453971at2"/>
<reference evidence="1 2" key="1">
    <citation type="submission" date="2016-11" db="EMBL/GenBank/DDBJ databases">
        <authorList>
            <person name="Jaros S."/>
            <person name="Januszkiewicz K."/>
            <person name="Wedrychowicz H."/>
        </authorList>
    </citation>
    <scope>NUCLEOTIDE SEQUENCE [LARGE SCALE GENOMIC DNA]</scope>
    <source>
        <strain evidence="1 2">CGMCC 1.12213</strain>
    </source>
</reference>
<organism evidence="1 2">
    <name type="scientific">Algibacter luteus</name>
    <dbReference type="NCBI Taxonomy" id="1178825"/>
    <lineage>
        <taxon>Bacteria</taxon>
        <taxon>Pseudomonadati</taxon>
        <taxon>Bacteroidota</taxon>
        <taxon>Flavobacteriia</taxon>
        <taxon>Flavobacteriales</taxon>
        <taxon>Flavobacteriaceae</taxon>
        <taxon>Algibacter</taxon>
    </lineage>
</organism>